<dbReference type="PANTHER" id="PTHR19836:SF19">
    <property type="entry name" value="SMALL RIBOSOMAL SUBUNIT PROTEIN US14M"/>
    <property type="match status" value="1"/>
</dbReference>
<dbReference type="Pfam" id="PF00253">
    <property type="entry name" value="Ribosomal_S14"/>
    <property type="match status" value="1"/>
</dbReference>
<evidence type="ECO:0000256" key="1">
    <source>
        <dbReference type="ARBA" id="ARBA00022723"/>
    </source>
</evidence>
<evidence type="ECO:0000256" key="7">
    <source>
        <dbReference type="ARBA" id="ARBA00035167"/>
    </source>
</evidence>
<dbReference type="GO" id="GO:0008270">
    <property type="term" value="F:zinc ion binding"/>
    <property type="evidence" value="ECO:0007669"/>
    <property type="project" value="UniProtKB-UniRule"/>
</dbReference>
<feature type="binding site" evidence="8">
    <location>
        <position position="40"/>
    </location>
    <ligand>
        <name>Zn(2+)</name>
        <dbReference type="ChEBI" id="CHEBI:29105"/>
    </ligand>
</feature>
<evidence type="ECO:0000256" key="2">
    <source>
        <dbReference type="ARBA" id="ARBA00022730"/>
    </source>
</evidence>
<comment type="caution">
    <text evidence="9">The sequence shown here is derived from an EMBL/GenBank/DDBJ whole genome shotgun (WGS) entry which is preliminary data.</text>
</comment>
<comment type="function">
    <text evidence="8">Binds 16S rRNA, required for the assembly of 30S particles and may also be responsible for determining the conformation of the 16S rRNA at the A site.</text>
</comment>
<dbReference type="GO" id="GO:0005737">
    <property type="term" value="C:cytoplasm"/>
    <property type="evidence" value="ECO:0007669"/>
    <property type="project" value="UniProtKB-ARBA"/>
</dbReference>
<dbReference type="PROSITE" id="PS00527">
    <property type="entry name" value="RIBOSOMAL_S14"/>
    <property type="match status" value="1"/>
</dbReference>
<keyword evidence="2 8" id="KW-0699">rRNA-binding</keyword>
<dbReference type="InterPro" id="IPR043140">
    <property type="entry name" value="Ribosomal_uS14_sf"/>
</dbReference>
<organism evidence="9 10">
    <name type="scientific">Candidatus Roizmanbacteria bacterium GW2011_GWA2_35_8</name>
    <dbReference type="NCBI Taxonomy" id="1618479"/>
    <lineage>
        <taxon>Bacteria</taxon>
        <taxon>Candidatus Roizmaniibacteriota</taxon>
    </lineage>
</organism>
<feature type="binding site" evidence="8">
    <location>
        <position position="27"/>
    </location>
    <ligand>
        <name>Zn(2+)</name>
        <dbReference type="ChEBI" id="CHEBI:29105"/>
    </ligand>
</feature>
<dbReference type="InterPro" id="IPR023053">
    <property type="entry name" value="Ribosomal_uS14_bact"/>
</dbReference>
<dbReference type="GO" id="GO:0019843">
    <property type="term" value="F:rRNA binding"/>
    <property type="evidence" value="ECO:0007669"/>
    <property type="project" value="UniProtKB-UniRule"/>
</dbReference>
<accession>A0A0G0G4M1</accession>
<proteinExistence type="inferred from homology"/>
<feature type="binding site" evidence="8">
    <location>
        <position position="24"/>
    </location>
    <ligand>
        <name>Zn(2+)</name>
        <dbReference type="ChEBI" id="CHEBI:29105"/>
    </ligand>
</feature>
<dbReference type="PATRIC" id="fig|1618479.3.peg.297"/>
<evidence type="ECO:0000256" key="4">
    <source>
        <dbReference type="ARBA" id="ARBA00022884"/>
    </source>
</evidence>
<dbReference type="InterPro" id="IPR018271">
    <property type="entry name" value="Ribosomal_uS14_CS"/>
</dbReference>
<dbReference type="SUPFAM" id="SSF57716">
    <property type="entry name" value="Glucocorticoid receptor-like (DNA-binding domain)"/>
    <property type="match status" value="1"/>
</dbReference>
<sequence>MAKTSDEVKFLKKQKFTVKHRNRCQLCGRARGYMRRFGLCRICFREKALNGEIPGVIKISW</sequence>
<keyword evidence="6 8" id="KW-0687">Ribonucleoprotein</keyword>
<evidence type="ECO:0000313" key="9">
    <source>
        <dbReference type="EMBL" id="KKP86657.1"/>
    </source>
</evidence>
<dbReference type="PANTHER" id="PTHR19836">
    <property type="entry name" value="30S RIBOSOMAL PROTEIN S14"/>
    <property type="match status" value="1"/>
</dbReference>
<dbReference type="Gene3D" id="4.10.830.10">
    <property type="entry name" value="30s Ribosomal Protein S14, Chain N"/>
    <property type="match status" value="1"/>
</dbReference>
<evidence type="ECO:0000256" key="3">
    <source>
        <dbReference type="ARBA" id="ARBA00022833"/>
    </source>
</evidence>
<dbReference type="GO" id="GO:0006412">
    <property type="term" value="P:translation"/>
    <property type="evidence" value="ECO:0007669"/>
    <property type="project" value="UniProtKB-UniRule"/>
</dbReference>
<comment type="subunit">
    <text evidence="8">Part of the 30S ribosomal subunit. Contacts proteins S3 and S10.</text>
</comment>
<keyword evidence="1 8" id="KW-0479">Metal-binding</keyword>
<dbReference type="EMBL" id="LBQX01000017">
    <property type="protein sequence ID" value="KKP86657.1"/>
    <property type="molecule type" value="Genomic_DNA"/>
</dbReference>
<dbReference type="GO" id="GO:0015935">
    <property type="term" value="C:small ribosomal subunit"/>
    <property type="evidence" value="ECO:0007669"/>
    <property type="project" value="TreeGrafter"/>
</dbReference>
<dbReference type="HAMAP" id="MF_01364_B">
    <property type="entry name" value="Ribosomal_uS14_2_B"/>
    <property type="match status" value="1"/>
</dbReference>
<evidence type="ECO:0000256" key="5">
    <source>
        <dbReference type="ARBA" id="ARBA00022980"/>
    </source>
</evidence>
<dbReference type="Proteomes" id="UP000034536">
    <property type="component" value="Unassembled WGS sequence"/>
</dbReference>
<dbReference type="GO" id="GO:0003735">
    <property type="term" value="F:structural constituent of ribosome"/>
    <property type="evidence" value="ECO:0007669"/>
    <property type="project" value="InterPro"/>
</dbReference>
<comment type="cofactor">
    <cofactor evidence="8">
        <name>Zn(2+)</name>
        <dbReference type="ChEBI" id="CHEBI:29105"/>
    </cofactor>
    <text evidence="8">Binds 1 zinc ion per subunit.</text>
</comment>
<evidence type="ECO:0000313" key="10">
    <source>
        <dbReference type="Proteomes" id="UP000034536"/>
    </source>
</evidence>
<keyword evidence="4 8" id="KW-0694">RNA-binding</keyword>
<evidence type="ECO:0000256" key="6">
    <source>
        <dbReference type="ARBA" id="ARBA00023274"/>
    </source>
</evidence>
<reference evidence="9 10" key="1">
    <citation type="journal article" date="2015" name="Nature">
        <title>rRNA introns, odd ribosomes, and small enigmatic genomes across a large radiation of phyla.</title>
        <authorList>
            <person name="Brown C.T."/>
            <person name="Hug L.A."/>
            <person name="Thomas B.C."/>
            <person name="Sharon I."/>
            <person name="Castelle C.J."/>
            <person name="Singh A."/>
            <person name="Wilkins M.J."/>
            <person name="Williams K.H."/>
            <person name="Banfield J.F."/>
        </authorList>
    </citation>
    <scope>NUCLEOTIDE SEQUENCE [LARGE SCALE GENOMIC DNA]</scope>
</reference>
<protein>
    <recommendedName>
        <fullName evidence="7 8">Small ribosomal subunit protein uS14</fullName>
    </recommendedName>
</protein>
<comment type="similarity">
    <text evidence="8">Belongs to the universal ribosomal protein uS14 family. Zinc-binding uS14 subfamily.</text>
</comment>
<feature type="binding site" evidence="8">
    <location>
        <position position="43"/>
    </location>
    <ligand>
        <name>Zn(2+)</name>
        <dbReference type="ChEBI" id="CHEBI:29105"/>
    </ligand>
</feature>
<dbReference type="AlphaFoldDB" id="A0A0G0G4M1"/>
<keyword evidence="5 8" id="KW-0689">Ribosomal protein</keyword>
<evidence type="ECO:0000256" key="8">
    <source>
        <dbReference type="HAMAP-Rule" id="MF_01364"/>
    </source>
</evidence>
<keyword evidence="3 8" id="KW-0862">Zinc</keyword>
<name>A0A0G0G4M1_9BACT</name>
<dbReference type="InterPro" id="IPR001209">
    <property type="entry name" value="Ribosomal_uS14"/>
</dbReference>
<dbReference type="NCBIfam" id="NF005974">
    <property type="entry name" value="PRK08061.1"/>
    <property type="match status" value="1"/>
</dbReference>
<gene>
    <name evidence="8" type="primary">rpsZ</name>
    <name evidence="8" type="synonym">rpsN</name>
    <name evidence="9" type="ORF">UR89_C0017G0012</name>
</gene>